<protein>
    <submittedName>
        <fullName evidence="2">Uncharacterized protein</fullName>
    </submittedName>
</protein>
<evidence type="ECO:0000256" key="1">
    <source>
        <dbReference type="SAM" id="MobiDB-lite"/>
    </source>
</evidence>
<gene>
    <name evidence="2" type="ORF">EYF80_014354</name>
</gene>
<dbReference type="Proteomes" id="UP000314294">
    <property type="component" value="Unassembled WGS sequence"/>
</dbReference>
<name>A0A4Z2IDZ0_9TELE</name>
<accession>A0A4Z2IDZ0</accession>
<reference evidence="2 3" key="1">
    <citation type="submission" date="2019-03" db="EMBL/GenBank/DDBJ databases">
        <title>First draft genome of Liparis tanakae, snailfish: a comprehensive survey of snailfish specific genes.</title>
        <authorList>
            <person name="Kim W."/>
            <person name="Song I."/>
            <person name="Jeong J.-H."/>
            <person name="Kim D."/>
            <person name="Kim S."/>
            <person name="Ryu S."/>
            <person name="Song J.Y."/>
            <person name="Lee S.K."/>
        </authorList>
    </citation>
    <scope>NUCLEOTIDE SEQUENCE [LARGE SCALE GENOMIC DNA]</scope>
    <source>
        <tissue evidence="2">Muscle</tissue>
    </source>
</reference>
<organism evidence="2 3">
    <name type="scientific">Liparis tanakae</name>
    <name type="common">Tanaka's snailfish</name>
    <dbReference type="NCBI Taxonomy" id="230148"/>
    <lineage>
        <taxon>Eukaryota</taxon>
        <taxon>Metazoa</taxon>
        <taxon>Chordata</taxon>
        <taxon>Craniata</taxon>
        <taxon>Vertebrata</taxon>
        <taxon>Euteleostomi</taxon>
        <taxon>Actinopterygii</taxon>
        <taxon>Neopterygii</taxon>
        <taxon>Teleostei</taxon>
        <taxon>Neoteleostei</taxon>
        <taxon>Acanthomorphata</taxon>
        <taxon>Eupercaria</taxon>
        <taxon>Perciformes</taxon>
        <taxon>Cottioidei</taxon>
        <taxon>Cottales</taxon>
        <taxon>Liparidae</taxon>
        <taxon>Liparis</taxon>
    </lineage>
</organism>
<feature type="region of interest" description="Disordered" evidence="1">
    <location>
        <begin position="47"/>
        <end position="69"/>
    </location>
</feature>
<dbReference type="EMBL" id="SRLO01000103">
    <property type="protein sequence ID" value="TNN75542.1"/>
    <property type="molecule type" value="Genomic_DNA"/>
</dbReference>
<proteinExistence type="predicted"/>
<evidence type="ECO:0000313" key="3">
    <source>
        <dbReference type="Proteomes" id="UP000314294"/>
    </source>
</evidence>
<comment type="caution">
    <text evidence="2">The sequence shown here is derived from an EMBL/GenBank/DDBJ whole genome shotgun (WGS) entry which is preliminary data.</text>
</comment>
<sequence>MGAGRHSVARLNPVSRRAAGPLISGEMDASICQFPATLISPLTCPAEGSGAIKPSRQRRPKSEYANTRRASGFKRSFFRKPSASDRSSGFVFGVMQTEELDNVVMKTWRTVGTGTSLPVPGAV</sequence>
<evidence type="ECO:0000313" key="2">
    <source>
        <dbReference type="EMBL" id="TNN75542.1"/>
    </source>
</evidence>
<dbReference type="AlphaFoldDB" id="A0A4Z2IDZ0"/>
<keyword evidence="3" id="KW-1185">Reference proteome</keyword>